<sequence length="66" mass="7418">MSPSLCYYYPVAAHGSLPLPFSSRIAEFCTERARLLLLWSSSSNRHFQINQVLTSRLQIGLSASFP</sequence>
<name>A0A8T3B2G4_DENNO</name>
<evidence type="ECO:0000313" key="3">
    <source>
        <dbReference type="Proteomes" id="UP000829196"/>
    </source>
</evidence>
<dbReference type="EMBL" id="JAGYWB010000012">
    <property type="protein sequence ID" value="KAI0502464.1"/>
    <property type="molecule type" value="Genomic_DNA"/>
</dbReference>
<dbReference type="AlphaFoldDB" id="A0A8T3B2G4"/>
<comment type="caution">
    <text evidence="2">The sequence shown here is derived from an EMBL/GenBank/DDBJ whole genome shotgun (WGS) entry which is preliminary data.</text>
</comment>
<evidence type="ECO:0000313" key="2">
    <source>
        <dbReference type="EMBL" id="KAI0502464.1"/>
    </source>
</evidence>
<organism evidence="2 3">
    <name type="scientific">Dendrobium nobile</name>
    <name type="common">Orchid</name>
    <dbReference type="NCBI Taxonomy" id="94219"/>
    <lineage>
        <taxon>Eukaryota</taxon>
        <taxon>Viridiplantae</taxon>
        <taxon>Streptophyta</taxon>
        <taxon>Embryophyta</taxon>
        <taxon>Tracheophyta</taxon>
        <taxon>Spermatophyta</taxon>
        <taxon>Magnoliopsida</taxon>
        <taxon>Liliopsida</taxon>
        <taxon>Asparagales</taxon>
        <taxon>Orchidaceae</taxon>
        <taxon>Epidendroideae</taxon>
        <taxon>Malaxideae</taxon>
        <taxon>Dendrobiinae</taxon>
        <taxon>Dendrobium</taxon>
    </lineage>
</organism>
<dbReference type="EMBL" id="JAGYWB010000012">
    <property type="protein sequence ID" value="KAI0502458.1"/>
    <property type="molecule type" value="Genomic_DNA"/>
</dbReference>
<proteinExistence type="predicted"/>
<keyword evidence="3" id="KW-1185">Reference proteome</keyword>
<dbReference type="Proteomes" id="UP000829196">
    <property type="component" value="Unassembled WGS sequence"/>
</dbReference>
<reference evidence="2" key="1">
    <citation type="journal article" date="2022" name="Front. Genet.">
        <title>Chromosome-Scale Assembly of the Dendrobium nobile Genome Provides Insights Into the Molecular Mechanism of the Biosynthesis of the Medicinal Active Ingredient of Dendrobium.</title>
        <authorList>
            <person name="Xu Q."/>
            <person name="Niu S.-C."/>
            <person name="Li K.-L."/>
            <person name="Zheng P.-J."/>
            <person name="Zhang X.-J."/>
            <person name="Jia Y."/>
            <person name="Liu Y."/>
            <person name="Niu Y.-X."/>
            <person name="Yu L.-H."/>
            <person name="Chen D.-F."/>
            <person name="Zhang G.-Q."/>
        </authorList>
    </citation>
    <scope>NUCLEOTIDE SEQUENCE</scope>
    <source>
        <tissue evidence="2">Leaf</tissue>
    </source>
</reference>
<protein>
    <submittedName>
        <fullName evidence="2">Uncharacterized protein</fullName>
    </submittedName>
</protein>
<gene>
    <name evidence="1" type="ORF">KFK09_017409</name>
    <name evidence="2" type="ORF">KFK09_017417</name>
</gene>
<accession>A0A8T3B2G4</accession>
<evidence type="ECO:0000313" key="1">
    <source>
        <dbReference type="EMBL" id="KAI0502458.1"/>
    </source>
</evidence>